<feature type="binding site" evidence="8">
    <location>
        <begin position="10"/>
        <end position="12"/>
    </location>
    <ligand>
        <name>GTP</name>
        <dbReference type="ChEBI" id="CHEBI:37565"/>
    </ligand>
</feature>
<sequence length="207" mass="22766">MRASLATIVLAGGRSSRLGKPKALLSLAGKPLIQHVVGRAKAFSKEVFVCVKSLDQLNIPLEAKLVVDGIELNSPLAGVLAGALAAKEEFVFLTACDTPFISRSVVEKLLEKVMEKEHFNAAIPRWPNGFIEPLYAVYKRMALVKAVEEVLSEGSEPSLRNVISRLNPLFIPVEELKVDPRVFLNINSLRDLRVAEEVLVELEDKLV</sequence>
<dbReference type="GO" id="GO:0005525">
    <property type="term" value="F:GTP binding"/>
    <property type="evidence" value="ECO:0007669"/>
    <property type="project" value="UniProtKB-UniRule"/>
</dbReference>
<dbReference type="InterPro" id="IPR025877">
    <property type="entry name" value="MobA-like_NTP_Trfase"/>
</dbReference>
<feature type="binding site" evidence="8">
    <location>
        <position position="97"/>
    </location>
    <ligand>
        <name>Mg(2+)</name>
        <dbReference type="ChEBI" id="CHEBI:18420"/>
    </ligand>
</feature>
<comment type="similarity">
    <text evidence="8">Belongs to the MobA family.</text>
</comment>
<dbReference type="PANTHER" id="PTHR19136">
    <property type="entry name" value="MOLYBDENUM COFACTOR GUANYLYLTRANSFERASE"/>
    <property type="match status" value="1"/>
</dbReference>
<keyword evidence="5 8" id="KW-0460">Magnesium</keyword>
<keyword evidence="6 8" id="KW-0342">GTP-binding</keyword>
<comment type="catalytic activity">
    <reaction evidence="8">
        <text>Mo-molybdopterin + GTP + H(+) = Mo-molybdopterin guanine dinucleotide + diphosphate</text>
        <dbReference type="Rhea" id="RHEA:34243"/>
        <dbReference type="ChEBI" id="CHEBI:15378"/>
        <dbReference type="ChEBI" id="CHEBI:33019"/>
        <dbReference type="ChEBI" id="CHEBI:37565"/>
        <dbReference type="ChEBI" id="CHEBI:71302"/>
        <dbReference type="ChEBI" id="CHEBI:71310"/>
        <dbReference type="EC" id="2.7.7.77"/>
    </reaction>
</comment>
<evidence type="ECO:0000256" key="8">
    <source>
        <dbReference type="HAMAP-Rule" id="MF_00316"/>
    </source>
</evidence>
<dbReference type="GO" id="GO:0005737">
    <property type="term" value="C:cytoplasm"/>
    <property type="evidence" value="ECO:0007669"/>
    <property type="project" value="UniProtKB-SubCell"/>
</dbReference>
<comment type="caution">
    <text evidence="10">The sequence shown here is derived from an EMBL/GenBank/DDBJ whole genome shotgun (WGS) entry which is preliminary data.</text>
</comment>
<dbReference type="InterPro" id="IPR013482">
    <property type="entry name" value="Molybde_CF_guanTrfase"/>
</dbReference>
<dbReference type="PANTHER" id="PTHR19136:SF81">
    <property type="entry name" value="MOLYBDENUM COFACTOR GUANYLYLTRANSFERASE"/>
    <property type="match status" value="1"/>
</dbReference>
<reference evidence="10 11" key="1">
    <citation type="submission" date="2018-06" db="EMBL/GenBank/DDBJ databases">
        <title>Extensive metabolic versatility and redundancy in microbially diverse, dynamic hydrothermal sediments.</title>
        <authorList>
            <person name="Dombrowski N."/>
            <person name="Teske A."/>
            <person name="Baker B.J."/>
        </authorList>
    </citation>
    <scope>NUCLEOTIDE SEQUENCE [LARGE SCALE GENOMIC DNA]</scope>
    <source>
        <strain evidence="10">B34_G17</strain>
    </source>
</reference>
<feature type="binding site" evidence="8">
    <location>
        <position position="68"/>
    </location>
    <ligand>
        <name>GTP</name>
        <dbReference type="ChEBI" id="CHEBI:37565"/>
    </ligand>
</feature>
<protein>
    <recommendedName>
        <fullName evidence="8">Probable molybdenum cofactor guanylyltransferase</fullName>
        <shortName evidence="8">MoCo guanylyltransferase</shortName>
        <ecNumber evidence="8">2.7.7.77</ecNumber>
    </recommendedName>
    <alternativeName>
        <fullName evidence="8">GTP:molybdopterin guanylyltransferase</fullName>
    </alternativeName>
    <alternativeName>
        <fullName evidence="8">Mo-MPT guanylyltransferase</fullName>
    </alternativeName>
    <alternativeName>
        <fullName evidence="8">Molybdopterin guanylyltransferase</fullName>
    </alternativeName>
    <alternativeName>
        <fullName evidence="8">Molybdopterin-guanine dinucleotide synthase</fullName>
        <shortName evidence="8">MGD synthase</shortName>
    </alternativeName>
</protein>
<dbReference type="GO" id="GO:0006777">
    <property type="term" value="P:Mo-molybdopterin cofactor biosynthetic process"/>
    <property type="evidence" value="ECO:0007669"/>
    <property type="project" value="UniProtKB-KW"/>
</dbReference>
<evidence type="ECO:0000313" key="11">
    <source>
        <dbReference type="Proteomes" id="UP000272051"/>
    </source>
</evidence>
<feature type="binding site" evidence="8">
    <location>
        <position position="97"/>
    </location>
    <ligand>
        <name>GTP</name>
        <dbReference type="ChEBI" id="CHEBI:37565"/>
    </ligand>
</feature>
<dbReference type="EC" id="2.7.7.77" evidence="8"/>
<proteinExistence type="inferred from homology"/>
<evidence type="ECO:0000256" key="7">
    <source>
        <dbReference type="ARBA" id="ARBA00023150"/>
    </source>
</evidence>
<comment type="subcellular location">
    <subcellularLocation>
        <location evidence="8">Cytoplasm</location>
    </subcellularLocation>
</comment>
<dbReference type="GO" id="GO:0061603">
    <property type="term" value="F:molybdenum cofactor guanylyltransferase activity"/>
    <property type="evidence" value="ECO:0007669"/>
    <property type="project" value="UniProtKB-EC"/>
</dbReference>
<keyword evidence="2 8" id="KW-0808">Transferase</keyword>
<keyword evidence="3 8" id="KW-0479">Metal-binding</keyword>
<dbReference type="Gene3D" id="3.90.550.10">
    <property type="entry name" value="Spore Coat Polysaccharide Biosynthesis Protein SpsA, Chain A"/>
    <property type="match status" value="1"/>
</dbReference>
<dbReference type="GO" id="GO:0046872">
    <property type="term" value="F:metal ion binding"/>
    <property type="evidence" value="ECO:0007669"/>
    <property type="project" value="UniProtKB-KW"/>
</dbReference>
<comment type="cofactor">
    <cofactor evidence="8">
        <name>Mg(2+)</name>
        <dbReference type="ChEBI" id="CHEBI:18420"/>
    </cofactor>
</comment>
<keyword evidence="4 8" id="KW-0547">Nucleotide-binding</keyword>
<name>A0A497EW62_9CREN</name>
<evidence type="ECO:0000256" key="5">
    <source>
        <dbReference type="ARBA" id="ARBA00022842"/>
    </source>
</evidence>
<evidence type="ECO:0000259" key="9">
    <source>
        <dbReference type="Pfam" id="PF12804"/>
    </source>
</evidence>
<evidence type="ECO:0000256" key="1">
    <source>
        <dbReference type="ARBA" id="ARBA00022490"/>
    </source>
</evidence>
<evidence type="ECO:0000256" key="3">
    <source>
        <dbReference type="ARBA" id="ARBA00022723"/>
    </source>
</evidence>
<feature type="binding site" evidence="8">
    <location>
        <position position="22"/>
    </location>
    <ligand>
        <name>GTP</name>
        <dbReference type="ChEBI" id="CHEBI:37565"/>
    </ligand>
</feature>
<comment type="domain">
    <text evidence="8">The N-terminal domain determines nucleotide recognition and specific binding, while the C-terminal domain determines the specific binding to the target protein.</text>
</comment>
<gene>
    <name evidence="8" type="primary">mobA</name>
    <name evidence="10" type="ORF">DRJ33_05925</name>
</gene>
<organism evidence="10 11">
    <name type="scientific">Thermoproteota archaeon</name>
    <dbReference type="NCBI Taxonomy" id="2056631"/>
    <lineage>
        <taxon>Archaea</taxon>
        <taxon>Thermoproteota</taxon>
    </lineage>
</organism>
<accession>A0A497EW62</accession>
<keyword evidence="7 8" id="KW-0501">Molybdenum cofactor biosynthesis</keyword>
<dbReference type="AlphaFoldDB" id="A0A497EW62"/>
<dbReference type="Pfam" id="PF12804">
    <property type="entry name" value="NTP_transf_3"/>
    <property type="match status" value="1"/>
</dbReference>
<evidence type="ECO:0000256" key="2">
    <source>
        <dbReference type="ARBA" id="ARBA00022679"/>
    </source>
</evidence>
<feature type="domain" description="MobA-like NTP transferase" evidence="9">
    <location>
        <begin position="8"/>
        <end position="164"/>
    </location>
</feature>
<evidence type="ECO:0000313" key="10">
    <source>
        <dbReference type="EMBL" id="RLE51447.1"/>
    </source>
</evidence>
<dbReference type="InterPro" id="IPR029044">
    <property type="entry name" value="Nucleotide-diphossugar_trans"/>
</dbReference>
<dbReference type="EMBL" id="QMQX01000109">
    <property type="protein sequence ID" value="RLE51447.1"/>
    <property type="molecule type" value="Genomic_DNA"/>
</dbReference>
<comment type="function">
    <text evidence="8">Transfers a GMP moiety from GTP to Mo-molybdopterin (Mo-MPT) cofactor (Moco or molybdenum cofactor) to form Mo-molybdopterin guanine dinucleotide (Mo-MGD) cofactor.</text>
</comment>
<dbReference type="Proteomes" id="UP000272051">
    <property type="component" value="Unassembled WGS sequence"/>
</dbReference>
<dbReference type="SUPFAM" id="SSF53448">
    <property type="entry name" value="Nucleotide-diphospho-sugar transferases"/>
    <property type="match status" value="1"/>
</dbReference>
<comment type="caution">
    <text evidence="8">Lacks conserved residue(s) required for the propagation of feature annotation.</text>
</comment>
<dbReference type="HAMAP" id="MF_00316">
    <property type="entry name" value="MobA"/>
    <property type="match status" value="1"/>
</dbReference>
<evidence type="ECO:0000256" key="4">
    <source>
        <dbReference type="ARBA" id="ARBA00022741"/>
    </source>
</evidence>
<dbReference type="CDD" id="cd02503">
    <property type="entry name" value="MobA"/>
    <property type="match status" value="1"/>
</dbReference>
<keyword evidence="1 8" id="KW-0963">Cytoplasm</keyword>
<evidence type="ECO:0000256" key="6">
    <source>
        <dbReference type="ARBA" id="ARBA00023134"/>
    </source>
</evidence>